<accession>A0ACD1I001</accession>
<protein>
    <submittedName>
        <fullName evidence="1">Uncharacterized protein</fullName>
    </submittedName>
</protein>
<name>A0ACD1I001_9EURO</name>
<gene>
    <name evidence="1" type="ORF">BO79DRAFT_232929</name>
</gene>
<proteinExistence type="predicted"/>
<dbReference type="Proteomes" id="UP000249748">
    <property type="component" value="Unassembled WGS sequence"/>
</dbReference>
<keyword evidence="2" id="KW-1185">Reference proteome</keyword>
<evidence type="ECO:0000313" key="2">
    <source>
        <dbReference type="Proteomes" id="UP000249748"/>
    </source>
</evidence>
<evidence type="ECO:0000313" key="1">
    <source>
        <dbReference type="EMBL" id="RAK83851.1"/>
    </source>
</evidence>
<dbReference type="EMBL" id="KZ824582">
    <property type="protein sequence ID" value="RAK83851.1"/>
    <property type="molecule type" value="Genomic_DNA"/>
</dbReference>
<sequence length="102" mass="10749">MSIDGRAWEDFVQQPVGLIRSLGAVKPIAMINETLQMAADICSGPGDGTINGKNKHQIYSQISSHGRVNAGKEGARADESRPSGMHAGLGHGLDVHDFLSAP</sequence>
<organism evidence="1 2">
    <name type="scientific">Aspergillus costaricaensis CBS 115574</name>
    <dbReference type="NCBI Taxonomy" id="1448317"/>
    <lineage>
        <taxon>Eukaryota</taxon>
        <taxon>Fungi</taxon>
        <taxon>Dikarya</taxon>
        <taxon>Ascomycota</taxon>
        <taxon>Pezizomycotina</taxon>
        <taxon>Eurotiomycetes</taxon>
        <taxon>Eurotiomycetidae</taxon>
        <taxon>Eurotiales</taxon>
        <taxon>Aspergillaceae</taxon>
        <taxon>Aspergillus</taxon>
        <taxon>Aspergillus subgen. Circumdati</taxon>
    </lineage>
</organism>
<reference evidence="1" key="1">
    <citation type="submission" date="2018-02" db="EMBL/GenBank/DDBJ databases">
        <title>The genomes of Aspergillus section Nigri reveals drivers in fungal speciation.</title>
        <authorList>
            <consortium name="DOE Joint Genome Institute"/>
            <person name="Vesth T.C."/>
            <person name="Nybo J."/>
            <person name="Theobald S."/>
            <person name="Brandl J."/>
            <person name="Frisvad J.C."/>
            <person name="Nielsen K.F."/>
            <person name="Lyhne E.K."/>
            <person name="Kogle M.E."/>
            <person name="Kuo A."/>
            <person name="Riley R."/>
            <person name="Clum A."/>
            <person name="Nolan M."/>
            <person name="Lipzen A."/>
            <person name="Salamov A."/>
            <person name="Henrissat B."/>
            <person name="Wiebenga A."/>
            <person name="De vries R.P."/>
            <person name="Grigoriev I.V."/>
            <person name="Mortensen U.H."/>
            <person name="Andersen M.R."/>
            <person name="Baker S.E."/>
        </authorList>
    </citation>
    <scope>NUCLEOTIDE SEQUENCE</scope>
    <source>
        <strain evidence="1">CBS 115574</strain>
    </source>
</reference>